<protein>
    <submittedName>
        <fullName evidence="2">Uncharacterized protein</fullName>
    </submittedName>
</protein>
<dbReference type="EMBL" id="WIXE01018481">
    <property type="protein sequence ID" value="KAK5970867.1"/>
    <property type="molecule type" value="Genomic_DNA"/>
</dbReference>
<comment type="caution">
    <text evidence="2">The sequence shown here is derived from an EMBL/GenBank/DDBJ whole genome shotgun (WGS) entry which is preliminary data.</text>
</comment>
<proteinExistence type="predicted"/>
<evidence type="ECO:0000313" key="3">
    <source>
        <dbReference type="Proteomes" id="UP001331761"/>
    </source>
</evidence>
<gene>
    <name evidence="2" type="ORF">GCK32_014524</name>
</gene>
<keyword evidence="3" id="KW-1185">Reference proteome</keyword>
<sequence length="154" mass="16369">MHSVQVEIQYIYVAVALCDYGRAMKYIVDPQLLKEFDRFKDTFNAYVATLGMDDMPPPVPTPLPIPGFPAPASPIPLPSPAYSPTVPAPACAIPLPSPGYAPTVPAPALAYPAQIPGTAYPSQVPANVYPPLPPPRGGHQVAATQYVPEQDLPP</sequence>
<evidence type="ECO:0000256" key="1">
    <source>
        <dbReference type="SAM" id="MobiDB-lite"/>
    </source>
</evidence>
<evidence type="ECO:0000313" key="2">
    <source>
        <dbReference type="EMBL" id="KAK5970867.1"/>
    </source>
</evidence>
<organism evidence="2 3">
    <name type="scientific">Trichostrongylus colubriformis</name>
    <name type="common">Black scour worm</name>
    <dbReference type="NCBI Taxonomy" id="6319"/>
    <lineage>
        <taxon>Eukaryota</taxon>
        <taxon>Metazoa</taxon>
        <taxon>Ecdysozoa</taxon>
        <taxon>Nematoda</taxon>
        <taxon>Chromadorea</taxon>
        <taxon>Rhabditida</taxon>
        <taxon>Rhabditina</taxon>
        <taxon>Rhabditomorpha</taxon>
        <taxon>Strongyloidea</taxon>
        <taxon>Trichostrongylidae</taxon>
        <taxon>Trichostrongylus</taxon>
    </lineage>
</organism>
<dbReference type="AlphaFoldDB" id="A0AAN8F2A4"/>
<feature type="region of interest" description="Disordered" evidence="1">
    <location>
        <begin position="126"/>
        <end position="154"/>
    </location>
</feature>
<name>A0AAN8F2A4_TRICO</name>
<reference evidence="2 3" key="1">
    <citation type="submission" date="2019-10" db="EMBL/GenBank/DDBJ databases">
        <title>Assembly and Annotation for the nematode Trichostrongylus colubriformis.</title>
        <authorList>
            <person name="Martin J."/>
        </authorList>
    </citation>
    <scope>NUCLEOTIDE SEQUENCE [LARGE SCALE GENOMIC DNA]</scope>
    <source>
        <strain evidence="2">G859</strain>
        <tissue evidence="2">Whole worm</tissue>
    </source>
</reference>
<accession>A0AAN8F2A4</accession>
<dbReference type="Proteomes" id="UP001331761">
    <property type="component" value="Unassembled WGS sequence"/>
</dbReference>